<evidence type="ECO:0000313" key="3">
    <source>
        <dbReference type="Proteomes" id="UP000034320"/>
    </source>
</evidence>
<name>A0A0G0ZFS2_9BACT</name>
<accession>A0A0G0ZFS2</accession>
<dbReference type="GO" id="GO:0004803">
    <property type="term" value="F:transposase activity"/>
    <property type="evidence" value="ECO:0007669"/>
    <property type="project" value="InterPro"/>
</dbReference>
<dbReference type="AlphaFoldDB" id="A0A0G0ZFS2"/>
<dbReference type="Pfam" id="PF01797">
    <property type="entry name" value="Y1_Tnp"/>
    <property type="match status" value="1"/>
</dbReference>
<dbReference type="SMART" id="SM01321">
    <property type="entry name" value="Y1_Tnp"/>
    <property type="match status" value="1"/>
</dbReference>
<dbReference type="SUPFAM" id="SSF143422">
    <property type="entry name" value="Transposase IS200-like"/>
    <property type="match status" value="1"/>
</dbReference>
<dbReference type="Gene3D" id="3.30.70.1290">
    <property type="entry name" value="Transposase IS200-like"/>
    <property type="match status" value="1"/>
</dbReference>
<feature type="domain" description="Transposase IS200-like" evidence="1">
    <location>
        <begin position="9"/>
        <end position="152"/>
    </location>
</feature>
<protein>
    <recommendedName>
        <fullName evidence="1">Transposase IS200-like domain-containing protein</fullName>
    </recommendedName>
</protein>
<organism evidence="2 3">
    <name type="scientific">Candidatus Gottesmanbacteria bacterium GW2011_GWA2_42_18</name>
    <dbReference type="NCBI Taxonomy" id="1618442"/>
    <lineage>
        <taxon>Bacteria</taxon>
        <taxon>Candidatus Gottesmaniibacteriota</taxon>
    </lineage>
</organism>
<dbReference type="GO" id="GO:0006313">
    <property type="term" value="P:DNA transposition"/>
    <property type="evidence" value="ECO:0007669"/>
    <property type="project" value="InterPro"/>
</dbReference>
<evidence type="ECO:0000259" key="1">
    <source>
        <dbReference type="SMART" id="SM01321"/>
    </source>
</evidence>
<dbReference type="PANTHER" id="PTHR34322">
    <property type="entry name" value="TRANSPOSASE, Y1_TNP DOMAIN-CONTAINING"/>
    <property type="match status" value="1"/>
</dbReference>
<reference evidence="2 3" key="1">
    <citation type="journal article" date="2015" name="Nature">
        <title>rRNA introns, odd ribosomes, and small enigmatic genomes across a large radiation of phyla.</title>
        <authorList>
            <person name="Brown C.T."/>
            <person name="Hug L.A."/>
            <person name="Thomas B.C."/>
            <person name="Sharon I."/>
            <person name="Castelle C.J."/>
            <person name="Singh A."/>
            <person name="Wilkins M.J."/>
            <person name="Williams K.H."/>
            <person name="Banfield J.F."/>
        </authorList>
    </citation>
    <scope>NUCLEOTIDE SEQUENCE [LARGE SCALE GENOMIC DNA]</scope>
</reference>
<gene>
    <name evidence="2" type="ORF">UV09_C0004G0023</name>
</gene>
<evidence type="ECO:0000313" key="2">
    <source>
        <dbReference type="EMBL" id="KKS47534.1"/>
    </source>
</evidence>
<dbReference type="GO" id="GO:0003677">
    <property type="term" value="F:DNA binding"/>
    <property type="evidence" value="ECO:0007669"/>
    <property type="project" value="InterPro"/>
</dbReference>
<dbReference type="EMBL" id="LCDD01000004">
    <property type="protein sequence ID" value="KKS47534.1"/>
    <property type="molecule type" value="Genomic_DNA"/>
</dbReference>
<sequence>MPRRLTPLISGQFYHVFNRAIDYRITFSEKREYDHAYKTIDYYRFHSLPVKYSIFRRWPLKRKEEVRKSLEREQNNGDIISYCLMPNHFHLLIKQNFDNGISKFVSNFQNSYTRYFNCKHNRIGSLFLDQFKAVRIETEEQLLHISRYIHLNPYTSYIVKSIDELIVYSWSSLKQYLGLEVGICETKDILSYFKKPDYYKKFIIDQADYQRKLDQIKHLKLD</sequence>
<proteinExistence type="predicted"/>
<dbReference type="Proteomes" id="UP000034320">
    <property type="component" value="Unassembled WGS sequence"/>
</dbReference>
<dbReference type="PANTHER" id="PTHR34322:SF2">
    <property type="entry name" value="TRANSPOSASE IS200-LIKE DOMAIN-CONTAINING PROTEIN"/>
    <property type="match status" value="1"/>
</dbReference>
<dbReference type="InterPro" id="IPR002686">
    <property type="entry name" value="Transposase_17"/>
</dbReference>
<dbReference type="InterPro" id="IPR036515">
    <property type="entry name" value="Transposase_17_sf"/>
</dbReference>
<comment type="caution">
    <text evidence="2">The sequence shown here is derived from an EMBL/GenBank/DDBJ whole genome shotgun (WGS) entry which is preliminary data.</text>
</comment>